<dbReference type="RefSeq" id="WP_208263873.1">
    <property type="nucleotide sequence ID" value="NZ_JAGEOJ010000040.1"/>
</dbReference>
<dbReference type="Gene3D" id="2.30.320.10">
    <property type="entry name" value="YwqG-like"/>
    <property type="match status" value="1"/>
</dbReference>
<dbReference type="Pfam" id="PF09234">
    <property type="entry name" value="DUF1963"/>
    <property type="match status" value="1"/>
</dbReference>
<accession>A0A939TGQ5</accession>
<organism evidence="1 2">
    <name type="scientific">Actinomadura barringtoniae</name>
    <dbReference type="NCBI Taxonomy" id="1427535"/>
    <lineage>
        <taxon>Bacteria</taxon>
        <taxon>Bacillati</taxon>
        <taxon>Actinomycetota</taxon>
        <taxon>Actinomycetes</taxon>
        <taxon>Streptosporangiales</taxon>
        <taxon>Thermomonosporaceae</taxon>
        <taxon>Actinomadura</taxon>
    </lineage>
</organism>
<protein>
    <submittedName>
        <fullName evidence="1">DUF1963 domain-containing protein</fullName>
    </submittedName>
</protein>
<dbReference type="PANTHER" id="PTHR36436:SF6">
    <property type="entry name" value="SLL5081 PROTEIN"/>
    <property type="match status" value="1"/>
</dbReference>
<evidence type="ECO:0000313" key="1">
    <source>
        <dbReference type="EMBL" id="MBO2455650.1"/>
    </source>
</evidence>
<reference evidence="1" key="1">
    <citation type="submission" date="2021-03" db="EMBL/GenBank/DDBJ databases">
        <authorList>
            <person name="Kanchanasin P."/>
            <person name="Saeng-In P."/>
            <person name="Phongsopitanun W."/>
            <person name="Yuki M."/>
            <person name="Kudo T."/>
            <person name="Ohkuma M."/>
            <person name="Tanasupawat S."/>
        </authorList>
    </citation>
    <scope>NUCLEOTIDE SEQUENCE</scope>
    <source>
        <strain evidence="1">GKU 128</strain>
    </source>
</reference>
<proteinExistence type="predicted"/>
<sequence>MDHFVAQRQRLRSLFGVFFAPEVTGALLPLARPALRLGVGGDATVHLGGDPLLPPGEPWPTWQDRPLDFLASFDFGELAEVLAVPGLPQEGRAAFYYAASAPRPWGDDAAQRDGWRLFTGDLVATEAQGQTFPQLSLGVAPFLSLPAPQEPAVHQLDERYSGVRQVYEQLHAAWLQHVWPDDAPVHQLGGWPALVQTPLDQGDLSSMIPKQAAADQERSLLLQLDSDPRLGWDWGAPGRIYFSACTNEPLENAWLTLQA</sequence>
<dbReference type="PANTHER" id="PTHR36436">
    <property type="entry name" value="SLL5081 PROTEIN"/>
    <property type="match status" value="1"/>
</dbReference>
<keyword evidence="2" id="KW-1185">Reference proteome</keyword>
<dbReference type="EMBL" id="JAGEOJ010000040">
    <property type="protein sequence ID" value="MBO2455650.1"/>
    <property type="molecule type" value="Genomic_DNA"/>
</dbReference>
<dbReference type="InterPro" id="IPR015315">
    <property type="entry name" value="DUF1963"/>
</dbReference>
<name>A0A939TGQ5_9ACTN</name>
<comment type="caution">
    <text evidence="1">The sequence shown here is derived from an EMBL/GenBank/DDBJ whole genome shotgun (WGS) entry which is preliminary data.</text>
</comment>
<gene>
    <name evidence="1" type="ORF">J4573_51850</name>
</gene>
<dbReference type="InterPro" id="IPR035948">
    <property type="entry name" value="YwqG-like_sf"/>
</dbReference>
<dbReference type="AlphaFoldDB" id="A0A939TGQ5"/>
<dbReference type="Proteomes" id="UP000669179">
    <property type="component" value="Unassembled WGS sequence"/>
</dbReference>
<dbReference type="SUPFAM" id="SSF103032">
    <property type="entry name" value="Hypothetical protein YwqG"/>
    <property type="match status" value="1"/>
</dbReference>
<evidence type="ECO:0000313" key="2">
    <source>
        <dbReference type="Proteomes" id="UP000669179"/>
    </source>
</evidence>